<proteinExistence type="predicted"/>
<reference evidence="1 2" key="1">
    <citation type="submission" date="2013-11" db="EMBL/GenBank/DDBJ databases">
        <title>Genome sequencing of Stegodyphus mimosarum.</title>
        <authorList>
            <person name="Bechsgaard J."/>
        </authorList>
    </citation>
    <scope>NUCLEOTIDE SEQUENCE [LARGE SCALE GENOMIC DNA]</scope>
</reference>
<feature type="non-terminal residue" evidence="1">
    <location>
        <position position="162"/>
    </location>
</feature>
<evidence type="ECO:0000313" key="1">
    <source>
        <dbReference type="EMBL" id="KFM71360.1"/>
    </source>
</evidence>
<keyword evidence="2" id="KW-1185">Reference proteome</keyword>
<organism evidence="1 2">
    <name type="scientific">Stegodyphus mimosarum</name>
    <name type="common">African social velvet spider</name>
    <dbReference type="NCBI Taxonomy" id="407821"/>
    <lineage>
        <taxon>Eukaryota</taxon>
        <taxon>Metazoa</taxon>
        <taxon>Ecdysozoa</taxon>
        <taxon>Arthropoda</taxon>
        <taxon>Chelicerata</taxon>
        <taxon>Arachnida</taxon>
        <taxon>Araneae</taxon>
        <taxon>Araneomorphae</taxon>
        <taxon>Entelegynae</taxon>
        <taxon>Eresoidea</taxon>
        <taxon>Eresidae</taxon>
        <taxon>Stegodyphus</taxon>
    </lineage>
</organism>
<name>A0A087U1X1_STEMI</name>
<accession>A0A087U1X1</accession>
<gene>
    <name evidence="1" type="ORF">X975_11171</name>
</gene>
<protein>
    <submittedName>
        <fullName evidence="1">Uncharacterized protein</fullName>
    </submittedName>
</protein>
<dbReference type="EMBL" id="KK117763">
    <property type="protein sequence ID" value="KFM71360.1"/>
    <property type="molecule type" value="Genomic_DNA"/>
</dbReference>
<dbReference type="AlphaFoldDB" id="A0A087U1X1"/>
<dbReference type="OrthoDB" id="6422963at2759"/>
<evidence type="ECO:0000313" key="2">
    <source>
        <dbReference type="Proteomes" id="UP000054359"/>
    </source>
</evidence>
<sequence length="162" mass="18765">MQLDNYKKLFNAVLVTNARRDRNLIKDADFLCSLQLFANSEVGIKWLESVMHREHPLQLDIARMTMQVEFGQASGIIWQSIPALPLEQQRLNSVPVLGRICLNILTIYDSISDLKLGAKSKYSRTLRKLSRKMKTELDVITKLVEDLRPNRQAENIQQRRET</sequence>
<dbReference type="Proteomes" id="UP000054359">
    <property type="component" value="Unassembled WGS sequence"/>
</dbReference>